<name>A0A132BX54_9RHOB</name>
<accession>A0A132BX54</accession>
<organism evidence="5 6">
    <name type="scientific">Tritonibacter horizontis</name>
    <dbReference type="NCBI Taxonomy" id="1768241"/>
    <lineage>
        <taxon>Bacteria</taxon>
        <taxon>Pseudomonadati</taxon>
        <taxon>Pseudomonadota</taxon>
        <taxon>Alphaproteobacteria</taxon>
        <taxon>Rhodobacterales</taxon>
        <taxon>Paracoccaceae</taxon>
        <taxon>Tritonibacter</taxon>
    </lineage>
</organism>
<comment type="caution">
    <text evidence="5">The sequence shown here is derived from an EMBL/GenBank/DDBJ whole genome shotgun (WGS) entry which is preliminary data.</text>
</comment>
<evidence type="ECO:0000256" key="3">
    <source>
        <dbReference type="ARBA" id="ARBA00023163"/>
    </source>
</evidence>
<proteinExistence type="predicted"/>
<dbReference type="SMART" id="SM00895">
    <property type="entry name" value="FCD"/>
    <property type="match status" value="1"/>
</dbReference>
<dbReference type="InterPro" id="IPR000524">
    <property type="entry name" value="Tscrpt_reg_HTH_GntR"/>
</dbReference>
<keyword evidence="2" id="KW-0238">DNA-binding</keyword>
<dbReference type="GO" id="GO:0003677">
    <property type="term" value="F:DNA binding"/>
    <property type="evidence" value="ECO:0007669"/>
    <property type="project" value="UniProtKB-KW"/>
</dbReference>
<dbReference type="GO" id="GO:0003700">
    <property type="term" value="F:DNA-binding transcription factor activity"/>
    <property type="evidence" value="ECO:0007669"/>
    <property type="project" value="InterPro"/>
</dbReference>
<evidence type="ECO:0000256" key="2">
    <source>
        <dbReference type="ARBA" id="ARBA00023125"/>
    </source>
</evidence>
<evidence type="ECO:0000256" key="1">
    <source>
        <dbReference type="ARBA" id="ARBA00023015"/>
    </source>
</evidence>
<dbReference type="PANTHER" id="PTHR43537">
    <property type="entry name" value="TRANSCRIPTIONAL REGULATOR, GNTR FAMILY"/>
    <property type="match status" value="1"/>
</dbReference>
<dbReference type="InterPro" id="IPR011711">
    <property type="entry name" value="GntR_C"/>
</dbReference>
<evidence type="ECO:0000313" key="5">
    <source>
        <dbReference type="EMBL" id="KUP92951.1"/>
    </source>
</evidence>
<dbReference type="Proteomes" id="UP000068382">
    <property type="component" value="Unassembled WGS sequence"/>
</dbReference>
<dbReference type="OrthoDB" id="9799812at2"/>
<evidence type="ECO:0000313" key="6">
    <source>
        <dbReference type="Proteomes" id="UP000068382"/>
    </source>
</evidence>
<dbReference type="Pfam" id="PF07729">
    <property type="entry name" value="FCD"/>
    <property type="match status" value="1"/>
</dbReference>
<dbReference type="PATRIC" id="fig|1768241.3.peg.2322"/>
<feature type="domain" description="GntR C-terminal" evidence="4">
    <location>
        <begin position="157"/>
        <end position="285"/>
    </location>
</feature>
<protein>
    <submittedName>
        <fullName evidence="5">Putative HTH-type transcriptional regulator YjjM</fullName>
    </submittedName>
</protein>
<dbReference type="InterPro" id="IPR008920">
    <property type="entry name" value="TF_FadR/GntR_C"/>
</dbReference>
<sequence length="300" mass="34659">MARSDTRYREAYNRLLAYCETLPVEATIPSESRLAEIAGVSRTVIRRCLSRLEGLELISWEGREKRLLRAPRAEDRIAQPDASPDRSDLEQRFLDWVLRFDVPANTPLSVAELSRTFEVPQHDLKEFLAGLSRFGLVQRRPQGGWILLGFTKDFAIELSDFRSVLEVNAVTQVTEAPVDHPVWSDIRQLRADHHALKDAIDTDFHEFSKLDERFHQTINSVVRNRFIAEFQKVISLIFHYHYMWDKTEEKIRNAAAIDEHLQIIDALEARDVEAARAATQRHLRTSKTTLLSSLRHHDLG</sequence>
<gene>
    <name evidence="5" type="primary">yjjM_1</name>
    <name evidence="5" type="ORF">TRIHO_22100</name>
</gene>
<keyword evidence="3" id="KW-0804">Transcription</keyword>
<dbReference type="SUPFAM" id="SSF46785">
    <property type="entry name" value="Winged helix' DNA-binding domain"/>
    <property type="match status" value="2"/>
</dbReference>
<dbReference type="PRINTS" id="PR00035">
    <property type="entry name" value="HTHGNTR"/>
</dbReference>
<dbReference type="Gene3D" id="1.20.120.530">
    <property type="entry name" value="GntR ligand-binding domain-like"/>
    <property type="match status" value="1"/>
</dbReference>
<keyword evidence="6" id="KW-1185">Reference proteome</keyword>
<reference evidence="5 6" key="1">
    <citation type="submission" date="2015-12" db="EMBL/GenBank/DDBJ databases">
        <title>Genome sequence of the marine Rhodobacteraceae strain O3.65, Candidatus Tritonibacter horizontis.</title>
        <authorList>
            <person name="Poehlein A."/>
            <person name="Giebel H.A."/>
            <person name="Voget S."/>
            <person name="Brinkhoff T."/>
        </authorList>
    </citation>
    <scope>NUCLEOTIDE SEQUENCE [LARGE SCALE GENOMIC DNA]</scope>
    <source>
        <strain evidence="5 6">O3.65</strain>
    </source>
</reference>
<dbReference type="Gene3D" id="1.10.10.10">
    <property type="entry name" value="Winged helix-like DNA-binding domain superfamily/Winged helix DNA-binding domain"/>
    <property type="match status" value="1"/>
</dbReference>
<dbReference type="SUPFAM" id="SSF48008">
    <property type="entry name" value="GntR ligand-binding domain-like"/>
    <property type="match status" value="1"/>
</dbReference>
<dbReference type="InterPro" id="IPR036390">
    <property type="entry name" value="WH_DNA-bd_sf"/>
</dbReference>
<evidence type="ECO:0000259" key="4">
    <source>
        <dbReference type="SMART" id="SM00895"/>
    </source>
</evidence>
<dbReference type="Pfam" id="PF00392">
    <property type="entry name" value="GntR"/>
    <property type="match status" value="1"/>
</dbReference>
<dbReference type="InterPro" id="IPR036388">
    <property type="entry name" value="WH-like_DNA-bd_sf"/>
</dbReference>
<dbReference type="PANTHER" id="PTHR43537:SF51">
    <property type="entry name" value="HTH-TYPE TRANSCRIPTIONAL REGULATOR LGOR-RELATED"/>
    <property type="match status" value="1"/>
</dbReference>
<keyword evidence="1" id="KW-0805">Transcription regulation</keyword>
<dbReference type="EMBL" id="LPUY01000064">
    <property type="protein sequence ID" value="KUP92951.1"/>
    <property type="molecule type" value="Genomic_DNA"/>
</dbReference>
<dbReference type="AlphaFoldDB" id="A0A132BX54"/>
<dbReference type="RefSeq" id="WP_068243232.1">
    <property type="nucleotide sequence ID" value="NZ_LPUY01000064.1"/>
</dbReference>